<dbReference type="AlphaFoldDB" id="A0A840RAL7"/>
<evidence type="ECO:0000256" key="2">
    <source>
        <dbReference type="ARBA" id="ARBA00034247"/>
    </source>
</evidence>
<dbReference type="GO" id="GO:0005886">
    <property type="term" value="C:plasma membrane"/>
    <property type="evidence" value="ECO:0007669"/>
    <property type="project" value="TreeGrafter"/>
</dbReference>
<dbReference type="Gene3D" id="3.30.70.270">
    <property type="match status" value="1"/>
</dbReference>
<feature type="domain" description="GGDEF" evidence="4">
    <location>
        <begin position="179"/>
        <end position="312"/>
    </location>
</feature>
<name>A0A840RAL7_9NEIS</name>
<comment type="caution">
    <text evidence="5">The sequence shown here is derived from an EMBL/GenBank/DDBJ whole genome shotgun (WGS) entry which is preliminary data.</text>
</comment>
<evidence type="ECO:0000313" key="6">
    <source>
        <dbReference type="Proteomes" id="UP000543030"/>
    </source>
</evidence>
<dbReference type="InterPro" id="IPR000160">
    <property type="entry name" value="GGDEF_dom"/>
</dbReference>
<dbReference type="NCBIfam" id="TIGR00254">
    <property type="entry name" value="GGDEF"/>
    <property type="match status" value="1"/>
</dbReference>
<comment type="catalytic activity">
    <reaction evidence="2">
        <text>2 GTP = 3',3'-c-di-GMP + 2 diphosphate</text>
        <dbReference type="Rhea" id="RHEA:24898"/>
        <dbReference type="ChEBI" id="CHEBI:33019"/>
        <dbReference type="ChEBI" id="CHEBI:37565"/>
        <dbReference type="ChEBI" id="CHEBI:58805"/>
        <dbReference type="EC" id="2.7.7.65"/>
    </reaction>
</comment>
<dbReference type="SMART" id="SM00267">
    <property type="entry name" value="GGDEF"/>
    <property type="match status" value="1"/>
</dbReference>
<dbReference type="SUPFAM" id="SSF55073">
    <property type="entry name" value="Nucleotide cyclase"/>
    <property type="match status" value="1"/>
</dbReference>
<dbReference type="InterPro" id="IPR050469">
    <property type="entry name" value="Diguanylate_Cyclase"/>
</dbReference>
<dbReference type="NCBIfam" id="TIGR00229">
    <property type="entry name" value="sensory_box"/>
    <property type="match status" value="1"/>
</dbReference>
<feature type="domain" description="PAS" evidence="3">
    <location>
        <begin position="9"/>
        <end position="53"/>
    </location>
</feature>
<dbReference type="CDD" id="cd01949">
    <property type="entry name" value="GGDEF"/>
    <property type="match status" value="1"/>
</dbReference>
<evidence type="ECO:0000259" key="3">
    <source>
        <dbReference type="PROSITE" id="PS50112"/>
    </source>
</evidence>
<sequence length="322" mass="36121">MLETLRNFIVSEVGVGIFAVDREYNLLLWNRFMADHSGISAQDALGRNLFELFPDLPQKWLSKKVDSVFMLHNFAFTSWEQRPWLFPFRHNRPITGGIDFMQQNCTFMPVREADGEVSAVAVTVNDVTDVAVYQSMLKQAMAKLEESSSRDGLTGVYNRRFTEARLLEEIGRVERYQADTFSVILLDLDHFKQINDTHGHLGGDEVLCEVVARVRNVLRDTDVFGRYGGEEFLLMLPQTGREGAVAAAERIRKSIASSPILYNEVPINATGSLGVATYEVGAPKVERVKAQADLALYASKRAGRNRVTFYSAQMVDKELGAG</sequence>
<evidence type="ECO:0000256" key="1">
    <source>
        <dbReference type="ARBA" id="ARBA00012528"/>
    </source>
</evidence>
<evidence type="ECO:0000259" key="4">
    <source>
        <dbReference type="PROSITE" id="PS50887"/>
    </source>
</evidence>
<dbReference type="PANTHER" id="PTHR45138:SF9">
    <property type="entry name" value="DIGUANYLATE CYCLASE DGCM-RELATED"/>
    <property type="match status" value="1"/>
</dbReference>
<dbReference type="GO" id="GO:0043709">
    <property type="term" value="P:cell adhesion involved in single-species biofilm formation"/>
    <property type="evidence" value="ECO:0007669"/>
    <property type="project" value="TreeGrafter"/>
</dbReference>
<dbReference type="PROSITE" id="PS50112">
    <property type="entry name" value="PAS"/>
    <property type="match status" value="1"/>
</dbReference>
<dbReference type="InterPro" id="IPR013656">
    <property type="entry name" value="PAS_4"/>
</dbReference>
<dbReference type="Pfam" id="PF00990">
    <property type="entry name" value="GGDEF"/>
    <property type="match status" value="1"/>
</dbReference>
<dbReference type="PANTHER" id="PTHR45138">
    <property type="entry name" value="REGULATORY COMPONENTS OF SENSORY TRANSDUCTION SYSTEM"/>
    <property type="match status" value="1"/>
</dbReference>
<dbReference type="Proteomes" id="UP000543030">
    <property type="component" value="Unassembled WGS sequence"/>
</dbReference>
<reference evidence="5 6" key="1">
    <citation type="submission" date="2020-08" db="EMBL/GenBank/DDBJ databases">
        <title>Genomic Encyclopedia of Type Strains, Phase IV (KMG-IV): sequencing the most valuable type-strain genomes for metagenomic binning, comparative biology and taxonomic classification.</title>
        <authorList>
            <person name="Goeker M."/>
        </authorList>
    </citation>
    <scope>NUCLEOTIDE SEQUENCE [LARGE SCALE GENOMIC DNA]</scope>
    <source>
        <strain evidence="5 6">DSM 18233</strain>
    </source>
</reference>
<organism evidence="5 6">
    <name type="scientific">Silvimonas terrae</name>
    <dbReference type="NCBI Taxonomy" id="300266"/>
    <lineage>
        <taxon>Bacteria</taxon>
        <taxon>Pseudomonadati</taxon>
        <taxon>Pseudomonadota</taxon>
        <taxon>Betaproteobacteria</taxon>
        <taxon>Neisseriales</taxon>
        <taxon>Chitinibacteraceae</taxon>
        <taxon>Silvimonas</taxon>
    </lineage>
</organism>
<dbReference type="InterPro" id="IPR000014">
    <property type="entry name" value="PAS"/>
</dbReference>
<dbReference type="InterPro" id="IPR029787">
    <property type="entry name" value="Nucleotide_cyclase"/>
</dbReference>
<dbReference type="FunFam" id="3.30.70.270:FF:000001">
    <property type="entry name" value="Diguanylate cyclase domain protein"/>
    <property type="match status" value="1"/>
</dbReference>
<proteinExistence type="predicted"/>
<dbReference type="PROSITE" id="PS50887">
    <property type="entry name" value="GGDEF"/>
    <property type="match status" value="1"/>
</dbReference>
<keyword evidence="6" id="KW-1185">Reference proteome</keyword>
<dbReference type="GO" id="GO:0052621">
    <property type="term" value="F:diguanylate cyclase activity"/>
    <property type="evidence" value="ECO:0007669"/>
    <property type="project" value="UniProtKB-EC"/>
</dbReference>
<dbReference type="GO" id="GO:1902201">
    <property type="term" value="P:negative regulation of bacterial-type flagellum-dependent cell motility"/>
    <property type="evidence" value="ECO:0007669"/>
    <property type="project" value="TreeGrafter"/>
</dbReference>
<dbReference type="CDD" id="cd00130">
    <property type="entry name" value="PAS"/>
    <property type="match status" value="1"/>
</dbReference>
<accession>A0A840RAL7</accession>
<dbReference type="EC" id="2.7.7.65" evidence="1"/>
<dbReference type="Pfam" id="PF08448">
    <property type="entry name" value="PAS_4"/>
    <property type="match status" value="1"/>
</dbReference>
<dbReference type="InterPro" id="IPR043128">
    <property type="entry name" value="Rev_trsase/Diguanyl_cyclase"/>
</dbReference>
<dbReference type="RefSeq" id="WP_184098490.1">
    <property type="nucleotide sequence ID" value="NZ_JACHHN010000002.1"/>
</dbReference>
<dbReference type="EMBL" id="JACHHN010000002">
    <property type="protein sequence ID" value="MBB5190449.1"/>
    <property type="molecule type" value="Genomic_DNA"/>
</dbReference>
<protein>
    <recommendedName>
        <fullName evidence="1">diguanylate cyclase</fullName>
        <ecNumber evidence="1">2.7.7.65</ecNumber>
    </recommendedName>
</protein>
<gene>
    <name evidence="5" type="ORF">HNQ50_001171</name>
</gene>
<evidence type="ECO:0000313" key="5">
    <source>
        <dbReference type="EMBL" id="MBB5190449.1"/>
    </source>
</evidence>
<dbReference type="InterPro" id="IPR035965">
    <property type="entry name" value="PAS-like_dom_sf"/>
</dbReference>
<dbReference type="Gene3D" id="3.30.450.20">
    <property type="entry name" value="PAS domain"/>
    <property type="match status" value="1"/>
</dbReference>
<dbReference type="SUPFAM" id="SSF55785">
    <property type="entry name" value="PYP-like sensor domain (PAS domain)"/>
    <property type="match status" value="1"/>
</dbReference>